<evidence type="ECO:0000313" key="12">
    <source>
        <dbReference type="Proteomes" id="UP000557426"/>
    </source>
</evidence>
<evidence type="ECO:0000256" key="8">
    <source>
        <dbReference type="ARBA" id="ARBA00023180"/>
    </source>
</evidence>
<dbReference type="PROSITE" id="PS00420">
    <property type="entry name" value="SRCR_1"/>
    <property type="match status" value="1"/>
</dbReference>
<keyword evidence="8" id="KW-0325">Glycoprotein</keyword>
<comment type="caution">
    <text evidence="11">The sequence shown here is derived from an EMBL/GenBank/DDBJ whole genome shotgun (WGS) entry which is preliminary data.</text>
</comment>
<evidence type="ECO:0000313" key="11">
    <source>
        <dbReference type="EMBL" id="NXT74672.1"/>
    </source>
</evidence>
<keyword evidence="5" id="KW-1133">Transmembrane helix</keyword>
<evidence type="ECO:0000259" key="10">
    <source>
        <dbReference type="PROSITE" id="PS50287"/>
    </source>
</evidence>
<dbReference type="FunFam" id="3.10.250.10:FF:000016">
    <property type="entry name" value="Scavenger receptor cysteine-rich protein type 12"/>
    <property type="match status" value="1"/>
</dbReference>
<name>A0A7L3F175_9GRUI</name>
<evidence type="ECO:0000256" key="2">
    <source>
        <dbReference type="ARBA" id="ARBA00022692"/>
    </source>
</evidence>
<dbReference type="PANTHER" id="PTHR48071">
    <property type="entry name" value="SRCR DOMAIN-CONTAINING PROTEIN"/>
    <property type="match status" value="1"/>
</dbReference>
<keyword evidence="2" id="KW-0812">Transmembrane</keyword>
<dbReference type="FunFam" id="3.10.250.10:FF:000001">
    <property type="entry name" value="Lysyl oxidase 4 isoform X1"/>
    <property type="match status" value="1"/>
</dbReference>
<keyword evidence="4" id="KW-0677">Repeat</keyword>
<dbReference type="InterPro" id="IPR036772">
    <property type="entry name" value="SRCR-like_dom_sf"/>
</dbReference>
<keyword evidence="12" id="KW-1185">Reference proteome</keyword>
<gene>
    <name evidence="11" type="primary">Dmbt1_0</name>
    <name evidence="11" type="ORF">ZAPATR_R05678</name>
</gene>
<evidence type="ECO:0000256" key="9">
    <source>
        <dbReference type="PROSITE-ProRule" id="PRU00196"/>
    </source>
</evidence>
<dbReference type="SMART" id="SM00202">
    <property type="entry name" value="SR"/>
    <property type="match status" value="1"/>
</dbReference>
<proteinExistence type="predicted"/>
<dbReference type="Pfam" id="PF00530">
    <property type="entry name" value="SRCR"/>
    <property type="match status" value="2"/>
</dbReference>
<feature type="non-terminal residue" evidence="11">
    <location>
        <position position="172"/>
    </location>
</feature>
<evidence type="ECO:0000256" key="3">
    <source>
        <dbReference type="ARBA" id="ARBA00022729"/>
    </source>
</evidence>
<dbReference type="Gene3D" id="3.10.250.10">
    <property type="entry name" value="SRCR-like domain"/>
    <property type="match status" value="2"/>
</dbReference>
<dbReference type="AlphaFoldDB" id="A0A7L3F175"/>
<dbReference type="EMBL" id="VZTU01004351">
    <property type="protein sequence ID" value="NXT74672.1"/>
    <property type="molecule type" value="Genomic_DNA"/>
</dbReference>
<organism evidence="11 12">
    <name type="scientific">Zapornia atra</name>
    <name type="common">Henderson crake</name>
    <dbReference type="NCBI Taxonomy" id="2585822"/>
    <lineage>
        <taxon>Eukaryota</taxon>
        <taxon>Metazoa</taxon>
        <taxon>Chordata</taxon>
        <taxon>Craniata</taxon>
        <taxon>Vertebrata</taxon>
        <taxon>Euteleostomi</taxon>
        <taxon>Archelosauria</taxon>
        <taxon>Archosauria</taxon>
        <taxon>Dinosauria</taxon>
        <taxon>Saurischia</taxon>
        <taxon>Theropoda</taxon>
        <taxon>Coelurosauria</taxon>
        <taxon>Aves</taxon>
        <taxon>Neognathae</taxon>
        <taxon>Neoaves</taxon>
        <taxon>Gruiformes</taxon>
        <taxon>Rallidae</taxon>
        <taxon>Zapornia</taxon>
    </lineage>
</organism>
<evidence type="ECO:0000256" key="6">
    <source>
        <dbReference type="ARBA" id="ARBA00023136"/>
    </source>
</evidence>
<dbReference type="PANTHER" id="PTHR48071:SF18">
    <property type="entry name" value="DELETED IN MALIGNANT BRAIN TUMORS 1 PROTEIN-RELATED"/>
    <property type="match status" value="1"/>
</dbReference>
<keyword evidence="3" id="KW-0732">Signal</keyword>
<dbReference type="Proteomes" id="UP000557426">
    <property type="component" value="Unassembled WGS sequence"/>
</dbReference>
<protein>
    <submittedName>
        <fullName evidence="11">DMBT1 protein</fullName>
    </submittedName>
</protein>
<dbReference type="PRINTS" id="PR00258">
    <property type="entry name" value="SPERACTRCPTR"/>
</dbReference>
<dbReference type="GO" id="GO:0005886">
    <property type="term" value="C:plasma membrane"/>
    <property type="evidence" value="ECO:0007669"/>
    <property type="project" value="TreeGrafter"/>
</dbReference>
<feature type="non-terminal residue" evidence="11">
    <location>
        <position position="1"/>
    </location>
</feature>
<feature type="domain" description="SRCR" evidence="10">
    <location>
        <begin position="128"/>
        <end position="172"/>
    </location>
</feature>
<keyword evidence="6" id="KW-0472">Membrane</keyword>
<evidence type="ECO:0000256" key="5">
    <source>
        <dbReference type="ARBA" id="ARBA00022989"/>
    </source>
</evidence>
<keyword evidence="7 9" id="KW-1015">Disulfide bond</keyword>
<sequence>CEGRVEVYGSSGWGTVCDDSWDLSDAQVVCRQLGCGQAVQAPGNARYGRGSGSIFMDNVNCRGDESSLQMCSHNGWGVHNCAHSEDASVICAESFLQTPPCPNYVCAQAAPMVPLPSSATCLTPGTQLRLVGGTSGCEGRVEVYGSSGWGTVCDDSWDLSDAQVVCRQLGCG</sequence>
<evidence type="ECO:0000256" key="1">
    <source>
        <dbReference type="ARBA" id="ARBA00004167"/>
    </source>
</evidence>
<accession>A0A7L3F175</accession>
<dbReference type="PROSITE" id="PS50287">
    <property type="entry name" value="SRCR_2"/>
    <property type="match status" value="2"/>
</dbReference>
<feature type="disulfide bond" evidence="9">
    <location>
        <begin position="17"/>
        <end position="81"/>
    </location>
</feature>
<feature type="domain" description="SRCR" evidence="10">
    <location>
        <begin position="1"/>
        <end position="92"/>
    </location>
</feature>
<feature type="disulfide bond" evidence="9">
    <location>
        <begin position="61"/>
        <end position="71"/>
    </location>
</feature>
<dbReference type="SUPFAM" id="SSF56487">
    <property type="entry name" value="SRCR-like"/>
    <property type="match status" value="2"/>
</dbReference>
<dbReference type="GO" id="GO:0004252">
    <property type="term" value="F:serine-type endopeptidase activity"/>
    <property type="evidence" value="ECO:0007669"/>
    <property type="project" value="TreeGrafter"/>
</dbReference>
<comment type="subcellular location">
    <subcellularLocation>
        <location evidence="1">Membrane</location>
        <topology evidence="1">Single-pass membrane protein</topology>
    </subcellularLocation>
</comment>
<dbReference type="GO" id="GO:0031638">
    <property type="term" value="P:zymogen activation"/>
    <property type="evidence" value="ECO:0007669"/>
    <property type="project" value="TreeGrafter"/>
</dbReference>
<dbReference type="InterPro" id="IPR001190">
    <property type="entry name" value="SRCR"/>
</dbReference>
<comment type="caution">
    <text evidence="9">Lacks conserved residue(s) required for the propagation of feature annotation.</text>
</comment>
<feature type="disulfide bond" evidence="9">
    <location>
        <begin position="30"/>
        <end position="91"/>
    </location>
</feature>
<evidence type="ECO:0000256" key="7">
    <source>
        <dbReference type="ARBA" id="ARBA00023157"/>
    </source>
</evidence>
<evidence type="ECO:0000256" key="4">
    <source>
        <dbReference type="ARBA" id="ARBA00022737"/>
    </source>
</evidence>
<reference evidence="11 12" key="1">
    <citation type="submission" date="2019-09" db="EMBL/GenBank/DDBJ databases">
        <title>Bird 10,000 Genomes (B10K) Project - Family phase.</title>
        <authorList>
            <person name="Zhang G."/>
        </authorList>
    </citation>
    <scope>NUCLEOTIDE SEQUENCE [LARGE SCALE GENOMIC DNA]</scope>
    <source>
        <strain evidence="11">B10K-DU-011-47</strain>
        <tissue evidence="11">Mixed tissue sample</tissue>
    </source>
</reference>